<dbReference type="Gene3D" id="1.10.10.160">
    <property type="match status" value="1"/>
</dbReference>
<dbReference type="Pfam" id="PF04257">
    <property type="entry name" value="Exonuc_V_gamma"/>
    <property type="match status" value="1"/>
</dbReference>
<comment type="subunit">
    <text evidence="10">Heterotrimer of RecB, RecC and RecD. All subunits contribute to DNA-binding.</text>
</comment>
<evidence type="ECO:0000256" key="8">
    <source>
        <dbReference type="ARBA" id="ARBA00023125"/>
    </source>
</evidence>
<keyword evidence="13" id="KW-1185">Reference proteome</keyword>
<sequence length="1057" mass="122849">MSLQLNVSNSLYQLVDELAISLRKPLPTVFHPHYVVTQTDGMNNWLKVEIAARLGITANIQFLKPNDLITNIYYILGGPHDQVLSTHNLQWVIYEVLDESHFKNKFRHISEYYINSDVKRIAMAEKVADLFDQYQIYRPEMIEDWNEIGDIGERETNWQRYLWRSCLEKVGDKMPDKTRIGKFILTALDDLQNRERIKERIPLISFFGISIITSYHLQIFHALAQHIDVSFNLINPAPDIYWFEDRSAKYIAKWRIKDRLQPQLYEAPLEGNPLLTNWGKVIQDTFSLFLEDDILFNHYLDNGLEPQPVKLLGKLQNDIYHNSTQDHRNKLEINDLLDESISINSCYTPIREVEVLYNYLTHLVDTNPNQYSPRDIVVMVTDIDLYGPYIKAIFNSAPYQFPFTIADERLDRGNSLFGAINAFLELDVNALHAEDVLQLLDWDYIKNRFQLRDINLIRRAVDLANIRLGIKGDLENDTVHVSWLNGLNRIMYGICMYSEDEYCLNGNCFFPVDLAEGESAEELIRFTHFVNVLIDSLTQQRKKRNLTDWGDYIINIVNNLMYLPEEDESQDYQVLLQYVERLNLVALDTHETISYTVFKHNLINVISGESRSDNFASGGITFCSLIPMRSIPFKVVALLGMNAGQFPRNEVKNGFNLIQQKPKKGDRDIKGNDKHLFLETILSAQEHLFISFIGRNVKDNTVLPPSILVDELIDYITSGVLDENEEAVRNALIINHPLHNFSTQPARIVNYIASENNAYRRKDSIIGHTANNIERIEFSEVTVREFISFFKDPFKCYYNRILNINYQENDILLRESEWFELDSLGQWDVKNDLLTIDDDQLSDYIQTGIRKGYLPLKNYAIYTINEIVEKVRPSKEKLNQLTAGYNADFISIQLDVNGVMINGQIENIYGDKIISVSFSKNKHPYLLDVYINYLLAKASGVSLDGILIDSEDNEVFRFPKDAIDETEAFDKLASLLELYQTGHQNLLIFHPRFENDPVKVAKLNHQNFQKNIEELSQYNSYIQREHLDGLFEKESIYEQYLETTDKVFSDIYSILRQ</sequence>
<protein>
    <recommendedName>
        <fullName evidence="10">RecBCD enzyme subunit RecC</fullName>
    </recommendedName>
    <alternativeName>
        <fullName evidence="10">Exonuclease V subunit RecC</fullName>
        <shortName evidence="10">ExoV subunit RecC</shortName>
    </alternativeName>
    <alternativeName>
        <fullName evidence="10">Helicase/nuclease RecBCD subunit RecC</fullName>
    </alternativeName>
</protein>
<dbReference type="InterPro" id="IPR013986">
    <property type="entry name" value="DExx_box_DNA_helicase_dom_sf"/>
</dbReference>
<keyword evidence="4 10" id="KW-0378">Hydrolase</keyword>
<evidence type="ECO:0000256" key="3">
    <source>
        <dbReference type="ARBA" id="ARBA00022763"/>
    </source>
</evidence>
<keyword evidence="5 10" id="KW-0347">Helicase</keyword>
<dbReference type="InterPro" id="IPR011335">
    <property type="entry name" value="Restrct_endonuc-II-like"/>
</dbReference>
<evidence type="ECO:0000256" key="6">
    <source>
        <dbReference type="ARBA" id="ARBA00022839"/>
    </source>
</evidence>
<dbReference type="EMBL" id="JBBVGT010000003">
    <property type="protein sequence ID" value="MFB5946977.1"/>
    <property type="molecule type" value="Genomic_DNA"/>
</dbReference>
<dbReference type="SUPFAM" id="SSF52980">
    <property type="entry name" value="Restriction endonuclease-like"/>
    <property type="match status" value="1"/>
</dbReference>
<dbReference type="Gene3D" id="3.40.50.300">
    <property type="entry name" value="P-loop containing nucleotide triphosphate hydrolases"/>
    <property type="match status" value="2"/>
</dbReference>
<comment type="miscellaneous">
    <text evidence="10">In the RecBCD complex, RecB has a slow 3'-5' helicase, an exonuclease activity and loads RecA onto ssDNA, RecD has a fast 5'-3' helicase activity, while RecC stimulates the ATPase and processivity of the RecB helicase and contributes to recognition of the Chi site.</text>
</comment>
<dbReference type="InterPro" id="IPR041500">
    <property type="entry name" value="RecC_C"/>
</dbReference>
<reference evidence="12 13" key="1">
    <citation type="submission" date="2024-04" db="EMBL/GenBank/DDBJ databases">
        <title>Albibacterium profundi sp. nov., isolated from sediment of the Challenger Deep of Mariana Trench.</title>
        <authorList>
            <person name="Wang Y."/>
        </authorList>
    </citation>
    <scope>NUCLEOTIDE SEQUENCE [LARGE SCALE GENOMIC DNA]</scope>
    <source>
        <strain evidence="12 13">RHL897</strain>
    </source>
</reference>
<gene>
    <name evidence="10 12" type="primary">recC</name>
    <name evidence="12" type="ORF">WKR92_14180</name>
</gene>
<keyword evidence="6 10" id="KW-0269">Exonuclease</keyword>
<keyword evidence="7 10" id="KW-0067">ATP-binding</keyword>
<dbReference type="SUPFAM" id="SSF52540">
    <property type="entry name" value="P-loop containing nucleoside triphosphate hydrolases"/>
    <property type="match status" value="2"/>
</dbReference>
<dbReference type="Proteomes" id="UP001580928">
    <property type="component" value="Unassembled WGS sequence"/>
</dbReference>
<evidence type="ECO:0000256" key="7">
    <source>
        <dbReference type="ARBA" id="ARBA00022840"/>
    </source>
</evidence>
<organism evidence="12 13">
    <name type="scientific">Albibacterium profundi</name>
    <dbReference type="NCBI Taxonomy" id="3134906"/>
    <lineage>
        <taxon>Bacteria</taxon>
        <taxon>Pseudomonadati</taxon>
        <taxon>Bacteroidota</taxon>
        <taxon>Sphingobacteriia</taxon>
        <taxon>Sphingobacteriales</taxon>
        <taxon>Sphingobacteriaceae</taxon>
        <taxon>Albibacterium</taxon>
    </lineage>
</organism>
<evidence type="ECO:0000256" key="10">
    <source>
        <dbReference type="HAMAP-Rule" id="MF_01486"/>
    </source>
</evidence>
<dbReference type="Gene3D" id="3.40.50.10930">
    <property type="match status" value="1"/>
</dbReference>
<keyword evidence="9 10" id="KW-0234">DNA repair</keyword>
<dbReference type="PANTHER" id="PTHR30591">
    <property type="entry name" value="RECBCD ENZYME SUBUNIT RECC"/>
    <property type="match status" value="1"/>
</dbReference>
<evidence type="ECO:0000313" key="13">
    <source>
        <dbReference type="Proteomes" id="UP001580928"/>
    </source>
</evidence>
<evidence type="ECO:0000256" key="4">
    <source>
        <dbReference type="ARBA" id="ARBA00022801"/>
    </source>
</evidence>
<evidence type="ECO:0000259" key="11">
    <source>
        <dbReference type="Pfam" id="PF17946"/>
    </source>
</evidence>
<dbReference type="RefSeq" id="WP_375558506.1">
    <property type="nucleotide sequence ID" value="NZ_JBBVGT010000003.1"/>
</dbReference>
<dbReference type="InterPro" id="IPR006697">
    <property type="entry name" value="RecC"/>
</dbReference>
<evidence type="ECO:0000256" key="1">
    <source>
        <dbReference type="ARBA" id="ARBA00022722"/>
    </source>
</evidence>
<keyword evidence="3 10" id="KW-0227">DNA damage</keyword>
<name>A0ABV5CHI3_9SPHI</name>
<evidence type="ECO:0000256" key="5">
    <source>
        <dbReference type="ARBA" id="ARBA00022806"/>
    </source>
</evidence>
<feature type="domain" description="RecC C-terminal" evidence="11">
    <location>
        <begin position="780"/>
        <end position="992"/>
    </location>
</feature>
<keyword evidence="2 10" id="KW-0547">Nucleotide-binding</keyword>
<accession>A0ABV5CHI3</accession>
<dbReference type="HAMAP" id="MF_01486">
    <property type="entry name" value="RecC"/>
    <property type="match status" value="1"/>
</dbReference>
<comment type="caution">
    <text evidence="12">The sequence shown here is derived from an EMBL/GenBank/DDBJ whole genome shotgun (WGS) entry which is preliminary data.</text>
</comment>
<evidence type="ECO:0000256" key="2">
    <source>
        <dbReference type="ARBA" id="ARBA00022741"/>
    </source>
</evidence>
<dbReference type="Pfam" id="PF17946">
    <property type="entry name" value="RecC_C"/>
    <property type="match status" value="1"/>
</dbReference>
<comment type="similarity">
    <text evidence="10">Belongs to the RecC family.</text>
</comment>
<proteinExistence type="inferred from homology"/>
<evidence type="ECO:0000256" key="9">
    <source>
        <dbReference type="ARBA" id="ARBA00023204"/>
    </source>
</evidence>
<dbReference type="PANTHER" id="PTHR30591:SF1">
    <property type="entry name" value="RECBCD ENZYME SUBUNIT RECC"/>
    <property type="match status" value="1"/>
</dbReference>
<comment type="function">
    <text evidence="10">A helicase/nuclease that prepares dsDNA breaks (DSB) for recombinational DNA repair. Binds to DSBs and unwinds DNA via a highly rapid and processive ATP-dependent bidirectional helicase activity. Unwinds dsDNA until it encounters a Chi (crossover hotspot instigator) sequence from the 3' direction. Cuts ssDNA a few nucleotides 3' to the Chi site. The properties and activities of the enzyme are changed at Chi. The Chi-altered holoenzyme produces a long 3'-ssDNA overhang and facilitates RecA-binding to the ssDNA for homologous DNA recombination and repair. Holoenzyme degrades any linearized DNA that is unable to undergo homologous recombination. In the holoenzyme this subunit recognizes the wild-type Chi sequence, and when added to isolated RecB increases its ATP-dependent helicase processivity.</text>
</comment>
<dbReference type="InterPro" id="IPR027417">
    <property type="entry name" value="P-loop_NTPase"/>
</dbReference>
<keyword evidence="8 10" id="KW-0238">DNA-binding</keyword>
<dbReference type="PIRSF" id="PIRSF000980">
    <property type="entry name" value="RecC"/>
    <property type="match status" value="1"/>
</dbReference>
<evidence type="ECO:0000313" key="12">
    <source>
        <dbReference type="EMBL" id="MFB5946977.1"/>
    </source>
</evidence>
<dbReference type="GO" id="GO:0008854">
    <property type="term" value="F:exodeoxyribonuclease V activity"/>
    <property type="evidence" value="ECO:0007669"/>
    <property type="project" value="UniProtKB-EC"/>
</dbReference>
<keyword evidence="1 10" id="KW-0540">Nuclease</keyword>
<dbReference type="NCBIfam" id="TIGR01450">
    <property type="entry name" value="recC"/>
    <property type="match status" value="1"/>
</dbReference>